<dbReference type="EMBL" id="AYKF01000066">
    <property type="protein sequence ID" value="ROO32388.1"/>
    <property type="molecule type" value="Genomic_DNA"/>
</dbReference>
<feature type="transmembrane region" description="Helical" evidence="2">
    <location>
        <begin position="43"/>
        <end position="66"/>
    </location>
</feature>
<keyword evidence="2" id="KW-1133">Transmembrane helix</keyword>
<evidence type="ECO:0000256" key="2">
    <source>
        <dbReference type="SAM" id="Phobius"/>
    </source>
</evidence>
<evidence type="ECO:0000313" key="5">
    <source>
        <dbReference type="Proteomes" id="UP000285123"/>
    </source>
</evidence>
<comment type="similarity">
    <text evidence="1">Belongs to the bacterial sugar transferase family.</text>
</comment>
<keyword evidence="4" id="KW-0808">Transferase</keyword>
<keyword evidence="2" id="KW-0472">Membrane</keyword>
<organism evidence="4 5">
    <name type="scientific">Salinisphaera orenii YIM 95161</name>
    <dbReference type="NCBI Taxonomy" id="1051139"/>
    <lineage>
        <taxon>Bacteria</taxon>
        <taxon>Pseudomonadati</taxon>
        <taxon>Pseudomonadota</taxon>
        <taxon>Gammaproteobacteria</taxon>
        <taxon>Salinisphaerales</taxon>
        <taxon>Salinisphaeraceae</taxon>
        <taxon>Salinisphaera</taxon>
    </lineage>
</organism>
<dbReference type="Proteomes" id="UP000285123">
    <property type="component" value="Unassembled WGS sequence"/>
</dbReference>
<dbReference type="AlphaFoldDB" id="A0A423Q1K1"/>
<gene>
    <name evidence="4" type="ORF">SAHL_05015</name>
</gene>
<evidence type="ECO:0000259" key="3">
    <source>
        <dbReference type="Pfam" id="PF02397"/>
    </source>
</evidence>
<sequence>MAGSKHLLAIRSAVMAMHDAMTEKAGAVRGGLSRSQAAGKRGFDLALAALGLALSFWLIGLGWLAATLDSRAGGFFTQQRVGRCGRRFTVVKLRTMRATPEPGTSITRSGDPRITRVGRVLRRTKLDELPQLWNVLKGDMSFVGPRPDVPGYADRLVGEERLLLSVRPGITGPATLTYRNEEAILAEQACPEQYNDEVIYPDKVRINLDYIRNWRFRDDLRYIWQTVVD</sequence>
<dbReference type="InterPro" id="IPR003362">
    <property type="entry name" value="Bact_transf"/>
</dbReference>
<keyword evidence="2" id="KW-0812">Transmembrane</keyword>
<evidence type="ECO:0000313" key="4">
    <source>
        <dbReference type="EMBL" id="ROO32388.1"/>
    </source>
</evidence>
<reference evidence="4 5" key="1">
    <citation type="submission" date="2013-10" db="EMBL/GenBank/DDBJ databases">
        <title>Salinisphaera halophila YIM 95161 Genome Sequencing.</title>
        <authorList>
            <person name="Lai Q."/>
            <person name="Li C."/>
            <person name="Shao Z."/>
        </authorList>
    </citation>
    <scope>NUCLEOTIDE SEQUENCE [LARGE SCALE GENOMIC DNA]</scope>
    <source>
        <strain evidence="4 5">YIM 95161</strain>
    </source>
</reference>
<feature type="domain" description="Bacterial sugar transferase" evidence="3">
    <location>
        <begin position="40"/>
        <end position="228"/>
    </location>
</feature>
<evidence type="ECO:0000256" key="1">
    <source>
        <dbReference type="ARBA" id="ARBA00006464"/>
    </source>
</evidence>
<dbReference type="GO" id="GO:0016780">
    <property type="term" value="F:phosphotransferase activity, for other substituted phosphate groups"/>
    <property type="evidence" value="ECO:0007669"/>
    <property type="project" value="TreeGrafter"/>
</dbReference>
<proteinExistence type="inferred from homology"/>
<dbReference type="PANTHER" id="PTHR30576">
    <property type="entry name" value="COLANIC BIOSYNTHESIS UDP-GLUCOSE LIPID CARRIER TRANSFERASE"/>
    <property type="match status" value="1"/>
</dbReference>
<protein>
    <submittedName>
        <fullName evidence="4">Sugar transferase</fullName>
    </submittedName>
</protein>
<dbReference type="PANTHER" id="PTHR30576:SF20">
    <property type="entry name" value="QUINOVOSAMINEPHOSPHOTRANSFERAE-RELATED"/>
    <property type="match status" value="1"/>
</dbReference>
<comment type="caution">
    <text evidence="4">The sequence shown here is derived from an EMBL/GenBank/DDBJ whole genome shotgun (WGS) entry which is preliminary data.</text>
</comment>
<accession>A0A423Q1K1</accession>
<name>A0A423Q1K1_9GAMM</name>
<dbReference type="Pfam" id="PF02397">
    <property type="entry name" value="Bac_transf"/>
    <property type="match status" value="1"/>
</dbReference>